<name>A0A9P4MRW8_9PEZI</name>
<dbReference type="Proteomes" id="UP000799439">
    <property type="component" value="Unassembled WGS sequence"/>
</dbReference>
<evidence type="ECO:0000313" key="2">
    <source>
        <dbReference type="Proteomes" id="UP000799439"/>
    </source>
</evidence>
<organism evidence="1 2">
    <name type="scientific">Myriangium duriaei CBS 260.36</name>
    <dbReference type="NCBI Taxonomy" id="1168546"/>
    <lineage>
        <taxon>Eukaryota</taxon>
        <taxon>Fungi</taxon>
        <taxon>Dikarya</taxon>
        <taxon>Ascomycota</taxon>
        <taxon>Pezizomycotina</taxon>
        <taxon>Dothideomycetes</taxon>
        <taxon>Dothideomycetidae</taxon>
        <taxon>Myriangiales</taxon>
        <taxon>Myriangiaceae</taxon>
        <taxon>Myriangium</taxon>
    </lineage>
</organism>
<dbReference type="AlphaFoldDB" id="A0A9P4MRW8"/>
<dbReference type="EMBL" id="ML996081">
    <property type="protein sequence ID" value="KAF2156971.1"/>
    <property type="molecule type" value="Genomic_DNA"/>
</dbReference>
<dbReference type="Pfam" id="PF23731">
    <property type="entry name" value="ARM_ECM29_C"/>
    <property type="match status" value="1"/>
</dbReference>
<evidence type="ECO:0000313" key="1">
    <source>
        <dbReference type="EMBL" id="KAF2156971.1"/>
    </source>
</evidence>
<gene>
    <name evidence="1" type="ORF">K461DRAFT_263930</name>
</gene>
<protein>
    <submittedName>
        <fullName evidence="1">Uncharacterized protein</fullName>
    </submittedName>
</protein>
<reference evidence="1" key="1">
    <citation type="journal article" date="2020" name="Stud. Mycol.">
        <title>101 Dothideomycetes genomes: a test case for predicting lifestyles and emergence of pathogens.</title>
        <authorList>
            <person name="Haridas S."/>
            <person name="Albert R."/>
            <person name="Binder M."/>
            <person name="Bloem J."/>
            <person name="Labutti K."/>
            <person name="Salamov A."/>
            <person name="Andreopoulos B."/>
            <person name="Baker S."/>
            <person name="Barry K."/>
            <person name="Bills G."/>
            <person name="Bluhm B."/>
            <person name="Cannon C."/>
            <person name="Castanera R."/>
            <person name="Culley D."/>
            <person name="Daum C."/>
            <person name="Ezra D."/>
            <person name="Gonzalez J."/>
            <person name="Henrissat B."/>
            <person name="Kuo A."/>
            <person name="Liang C."/>
            <person name="Lipzen A."/>
            <person name="Lutzoni F."/>
            <person name="Magnuson J."/>
            <person name="Mondo S."/>
            <person name="Nolan M."/>
            <person name="Ohm R."/>
            <person name="Pangilinan J."/>
            <person name="Park H.-J."/>
            <person name="Ramirez L."/>
            <person name="Alfaro M."/>
            <person name="Sun H."/>
            <person name="Tritt A."/>
            <person name="Yoshinaga Y."/>
            <person name="Zwiers L.-H."/>
            <person name="Turgeon B."/>
            <person name="Goodwin S."/>
            <person name="Spatafora J."/>
            <person name="Crous P."/>
            <person name="Grigoriev I."/>
        </authorList>
    </citation>
    <scope>NUCLEOTIDE SEQUENCE</scope>
    <source>
        <strain evidence="1">CBS 260.36</strain>
    </source>
</reference>
<comment type="caution">
    <text evidence="1">The sequence shown here is derived from an EMBL/GenBank/DDBJ whole genome shotgun (WGS) entry which is preliminary data.</text>
</comment>
<proteinExistence type="predicted"/>
<accession>A0A9P4MRW8</accession>
<keyword evidence="2" id="KW-1185">Reference proteome</keyword>
<sequence length="160" mass="16903">MADAVYDAVQPILDETLREAADAMDVDAKQGATAAADEPKIRQAIVEGCVKALADAAMSANPPRGDVSVKVLRSLTTVHDAVARHGGGTTLTRALLATIRDAGGELRPVLEAAGFEGKEGEEVDRHFVVALMGFVPTPGRCEMQCGVSDPEFNDNCKWLL</sequence>